<feature type="region of interest" description="Disordered" evidence="6">
    <location>
        <begin position="60"/>
        <end position="148"/>
    </location>
</feature>
<evidence type="ECO:0000256" key="1">
    <source>
        <dbReference type="ARBA" id="ARBA00004123"/>
    </source>
</evidence>
<feature type="repeat" description="WD" evidence="5">
    <location>
        <begin position="431"/>
        <end position="482"/>
    </location>
</feature>
<dbReference type="InterPro" id="IPR045183">
    <property type="entry name" value="Ebi-like"/>
</dbReference>
<comment type="subcellular location">
    <subcellularLocation>
        <location evidence="1">Nucleus</location>
    </subcellularLocation>
</comment>
<dbReference type="SMART" id="SM00320">
    <property type="entry name" value="WD40"/>
    <property type="match status" value="4"/>
</dbReference>
<reference evidence="7 8" key="1">
    <citation type="submission" date="2019-06" db="EMBL/GenBank/DDBJ databases">
        <title>Genome Sequence of the Brown Rot Fungal Pathogen Monilinia fructicola.</title>
        <authorList>
            <person name="De Miccolis Angelini R.M."/>
            <person name="Landi L."/>
            <person name="Abate D."/>
            <person name="Pollastro S."/>
            <person name="Romanazzi G."/>
            <person name="Faretra F."/>
        </authorList>
    </citation>
    <scope>NUCLEOTIDE SEQUENCE [LARGE SCALE GENOMIC DNA]</scope>
    <source>
        <strain evidence="7 8">Mfrc123</strain>
    </source>
</reference>
<keyword evidence="8" id="KW-1185">Reference proteome</keyword>
<dbReference type="GO" id="GO:0006357">
    <property type="term" value="P:regulation of transcription by RNA polymerase II"/>
    <property type="evidence" value="ECO:0007669"/>
    <property type="project" value="TreeGrafter"/>
</dbReference>
<dbReference type="Proteomes" id="UP000322873">
    <property type="component" value="Unassembled WGS sequence"/>
</dbReference>
<dbReference type="VEuPathDB" id="FungiDB:MFRU_045g00210"/>
<comment type="caution">
    <text evidence="7">The sequence shown here is derived from an EMBL/GenBank/DDBJ whole genome shotgun (WGS) entry which is preliminary data.</text>
</comment>
<sequence length="570" mass="62908">MTKETLTLRQGELSDMEISSRIRLRRHSLSSFKRFSVLNNGLLFDAYKREASRSFKQQYGLSQHLSDSPEMGVFGPIEPRNRTIPIITSPPQQPPSNSEDPEIVRKHQLEEDSNSNSNLNGPPGKKPRLTNGYENGISNGISNGNGTGTGMGMGMETYNGHAYPSPEQLPSPIVVTNGPEKGTQIDKVSELSTETIYLDLLDDNSSKSTVLLHCEWNPRIPKILAAAGTDSLARMWDLSRTVADQTNGTHPFPSPLGLNGNDRFPPCAHLLEPLAPPDTYVNALTWSSDGRYILVASESPELFSNVAVWSEKGQQLHTSAPSATSVISLKWNFSNTLFLSVSTEGRDTTGTVFTITSMTDFRTIQHVLPHHNVAEHPLEAVWTSDEDFVFETREDHQLSKITYDPISRLLATGSENGVIDIWDEQGHSRTFNAHTGLITSLLWQPLQPPNAVNETSERLLASSSEDGAISIWNARSLETKQKCSMTIGSSSVLALSFTPDGAFIAARWDRPTGNGCQTPQSSDSIPDEDEHVLSWMLMVKSWLMVVVVCWQSLISVVDHGTRTRLNSRIV</sequence>
<evidence type="ECO:0000256" key="6">
    <source>
        <dbReference type="SAM" id="MobiDB-lite"/>
    </source>
</evidence>
<keyword evidence="3" id="KW-0677">Repeat</keyword>
<evidence type="ECO:0000256" key="3">
    <source>
        <dbReference type="ARBA" id="ARBA00022737"/>
    </source>
</evidence>
<dbReference type="GO" id="GO:0034967">
    <property type="term" value="C:Set3 complex"/>
    <property type="evidence" value="ECO:0007669"/>
    <property type="project" value="TreeGrafter"/>
</dbReference>
<dbReference type="InterPro" id="IPR036322">
    <property type="entry name" value="WD40_repeat_dom_sf"/>
</dbReference>
<dbReference type="Gene3D" id="2.130.10.10">
    <property type="entry name" value="YVTN repeat-like/Quinoprotein amine dehydrogenase"/>
    <property type="match status" value="1"/>
</dbReference>
<dbReference type="PANTHER" id="PTHR22846">
    <property type="entry name" value="WD40 REPEAT PROTEIN"/>
    <property type="match status" value="1"/>
</dbReference>
<keyword evidence="4" id="KW-0539">Nucleus</keyword>
<accession>A0A5M9JBQ8</accession>
<evidence type="ECO:0000256" key="4">
    <source>
        <dbReference type="ARBA" id="ARBA00023242"/>
    </source>
</evidence>
<evidence type="ECO:0000256" key="2">
    <source>
        <dbReference type="ARBA" id="ARBA00022574"/>
    </source>
</evidence>
<evidence type="ECO:0000313" key="8">
    <source>
        <dbReference type="Proteomes" id="UP000322873"/>
    </source>
</evidence>
<dbReference type="PROSITE" id="PS00678">
    <property type="entry name" value="WD_REPEATS_1"/>
    <property type="match status" value="1"/>
</dbReference>
<dbReference type="InterPro" id="IPR019775">
    <property type="entry name" value="WD40_repeat_CS"/>
</dbReference>
<name>A0A5M9JBQ8_MONFR</name>
<keyword evidence="2 5" id="KW-0853">WD repeat</keyword>
<dbReference type="GO" id="GO:0003714">
    <property type="term" value="F:transcription corepressor activity"/>
    <property type="evidence" value="ECO:0007669"/>
    <property type="project" value="InterPro"/>
</dbReference>
<proteinExistence type="predicted"/>
<feature type="compositionally biased region" description="Low complexity" evidence="6">
    <location>
        <begin position="131"/>
        <end position="142"/>
    </location>
</feature>
<dbReference type="Pfam" id="PF00400">
    <property type="entry name" value="WD40"/>
    <property type="match status" value="1"/>
</dbReference>
<dbReference type="InterPro" id="IPR001680">
    <property type="entry name" value="WD40_rpt"/>
</dbReference>
<gene>
    <name evidence="7" type="ORF">EYC84_011024</name>
</gene>
<dbReference type="InterPro" id="IPR015943">
    <property type="entry name" value="WD40/YVTN_repeat-like_dom_sf"/>
</dbReference>
<organism evidence="7 8">
    <name type="scientific">Monilinia fructicola</name>
    <name type="common">Brown rot fungus</name>
    <name type="synonym">Ciboria fructicola</name>
    <dbReference type="NCBI Taxonomy" id="38448"/>
    <lineage>
        <taxon>Eukaryota</taxon>
        <taxon>Fungi</taxon>
        <taxon>Dikarya</taxon>
        <taxon>Ascomycota</taxon>
        <taxon>Pezizomycotina</taxon>
        <taxon>Leotiomycetes</taxon>
        <taxon>Helotiales</taxon>
        <taxon>Sclerotiniaceae</taxon>
        <taxon>Monilinia</taxon>
    </lineage>
</organism>
<dbReference type="EMBL" id="VICG01000014">
    <property type="protein sequence ID" value="KAA8565302.1"/>
    <property type="molecule type" value="Genomic_DNA"/>
</dbReference>
<protein>
    <submittedName>
        <fullName evidence="7">Uncharacterized protein</fullName>
    </submittedName>
</protein>
<dbReference type="SUPFAM" id="SSF50978">
    <property type="entry name" value="WD40 repeat-like"/>
    <property type="match status" value="1"/>
</dbReference>
<evidence type="ECO:0000313" key="7">
    <source>
        <dbReference type="EMBL" id="KAA8565302.1"/>
    </source>
</evidence>
<dbReference type="PANTHER" id="PTHR22846:SF2">
    <property type="entry name" value="F-BOX-LIKE_WD REPEAT-CONTAINING PROTEIN EBI"/>
    <property type="match status" value="1"/>
</dbReference>
<dbReference type="PROSITE" id="PS50082">
    <property type="entry name" value="WD_REPEATS_2"/>
    <property type="match status" value="2"/>
</dbReference>
<dbReference type="AlphaFoldDB" id="A0A5M9JBQ8"/>
<evidence type="ECO:0000256" key="5">
    <source>
        <dbReference type="PROSITE-ProRule" id="PRU00221"/>
    </source>
</evidence>
<feature type="repeat" description="WD" evidence="5">
    <location>
        <begin position="391"/>
        <end position="423"/>
    </location>
</feature>